<dbReference type="AlphaFoldDB" id="A0A3P6RQP7"/>
<evidence type="ECO:0000256" key="2">
    <source>
        <dbReference type="SAM" id="Phobius"/>
    </source>
</evidence>
<proteinExistence type="predicted"/>
<keyword evidence="2" id="KW-0472">Membrane</keyword>
<keyword evidence="2" id="KW-0812">Transmembrane</keyword>
<feature type="compositionally biased region" description="Basic and acidic residues" evidence="1">
    <location>
        <begin position="70"/>
        <end position="80"/>
    </location>
</feature>
<reference evidence="3 4" key="1">
    <citation type="submission" date="2018-11" db="EMBL/GenBank/DDBJ databases">
        <authorList>
            <consortium name="Pathogen Informatics"/>
        </authorList>
    </citation>
    <scope>NUCLEOTIDE SEQUENCE [LARGE SCALE GENOMIC DNA]</scope>
</reference>
<evidence type="ECO:0000313" key="4">
    <source>
        <dbReference type="Proteomes" id="UP000271889"/>
    </source>
</evidence>
<dbReference type="EMBL" id="UYRV01009189">
    <property type="protein sequence ID" value="VDK56315.1"/>
    <property type="molecule type" value="Genomic_DNA"/>
</dbReference>
<evidence type="ECO:0000313" key="3">
    <source>
        <dbReference type="EMBL" id="VDK56315.1"/>
    </source>
</evidence>
<feature type="compositionally biased region" description="Polar residues" evidence="1">
    <location>
        <begin position="81"/>
        <end position="94"/>
    </location>
</feature>
<feature type="transmembrane region" description="Helical" evidence="2">
    <location>
        <begin position="124"/>
        <end position="146"/>
    </location>
</feature>
<keyword evidence="2" id="KW-1133">Transmembrane helix</keyword>
<sequence length="148" mass="16297">MPQQRLDSEEETSTRRPTTTTSTRATTATSTAPRTTTSASAERRVPVLERAREIEPARAEKSKFISAAQKNDDVPDRAVSESESSTQANGDKRSSPSLITVYEVTTSAVKNREIHETYKPPVPWWVAVAVGFIVSVVIAWAVVILLRK</sequence>
<dbReference type="OrthoDB" id="5869498at2759"/>
<keyword evidence="4" id="KW-1185">Reference proteome</keyword>
<dbReference type="Proteomes" id="UP000271889">
    <property type="component" value="Unassembled WGS sequence"/>
</dbReference>
<feature type="region of interest" description="Disordered" evidence="1">
    <location>
        <begin position="1"/>
        <end position="94"/>
    </location>
</feature>
<accession>A0A3P6RQP7</accession>
<feature type="compositionally biased region" description="Low complexity" evidence="1">
    <location>
        <begin position="15"/>
        <end position="40"/>
    </location>
</feature>
<gene>
    <name evidence="3" type="ORF">CGOC_LOCUS3604</name>
</gene>
<name>A0A3P6RQP7_CYLGO</name>
<feature type="compositionally biased region" description="Basic and acidic residues" evidence="1">
    <location>
        <begin position="41"/>
        <end position="63"/>
    </location>
</feature>
<evidence type="ECO:0000256" key="1">
    <source>
        <dbReference type="SAM" id="MobiDB-lite"/>
    </source>
</evidence>
<organism evidence="3 4">
    <name type="scientific">Cylicostephanus goldi</name>
    <name type="common">Nematode worm</name>
    <dbReference type="NCBI Taxonomy" id="71465"/>
    <lineage>
        <taxon>Eukaryota</taxon>
        <taxon>Metazoa</taxon>
        <taxon>Ecdysozoa</taxon>
        <taxon>Nematoda</taxon>
        <taxon>Chromadorea</taxon>
        <taxon>Rhabditida</taxon>
        <taxon>Rhabditina</taxon>
        <taxon>Rhabditomorpha</taxon>
        <taxon>Strongyloidea</taxon>
        <taxon>Strongylidae</taxon>
        <taxon>Cylicostephanus</taxon>
    </lineage>
</organism>
<protein>
    <submittedName>
        <fullName evidence="3">Uncharacterized protein</fullName>
    </submittedName>
</protein>